<dbReference type="GO" id="GO:0005102">
    <property type="term" value="F:signaling receptor binding"/>
    <property type="evidence" value="ECO:0007669"/>
    <property type="project" value="TreeGrafter"/>
</dbReference>
<comment type="subcellular location">
    <subcellularLocation>
        <location evidence="1">Membrane</location>
    </subcellularLocation>
</comment>
<dbReference type="SUPFAM" id="SSF48726">
    <property type="entry name" value="Immunoglobulin"/>
    <property type="match status" value="1"/>
</dbReference>
<dbReference type="InterPro" id="IPR036179">
    <property type="entry name" value="Ig-like_dom_sf"/>
</dbReference>
<feature type="region of interest" description="Disordered" evidence="4">
    <location>
        <begin position="1"/>
        <end position="22"/>
    </location>
</feature>
<feature type="compositionally biased region" description="Polar residues" evidence="4">
    <location>
        <begin position="1"/>
        <end position="11"/>
    </location>
</feature>
<evidence type="ECO:0000256" key="1">
    <source>
        <dbReference type="ARBA" id="ARBA00004370"/>
    </source>
</evidence>
<accession>A0A5C6N6W4</accession>
<reference evidence="5 6" key="1">
    <citation type="submission" date="2019-04" db="EMBL/GenBank/DDBJ databases">
        <title>Chromosome genome assembly for Takifugu flavidus.</title>
        <authorList>
            <person name="Xiao S."/>
        </authorList>
    </citation>
    <scope>NUCLEOTIDE SEQUENCE [LARGE SCALE GENOMIC DNA]</scope>
    <source>
        <strain evidence="5">HTHZ2018</strain>
        <tissue evidence="5">Muscle</tissue>
    </source>
</reference>
<proteinExistence type="predicted"/>
<dbReference type="InterPro" id="IPR050504">
    <property type="entry name" value="IgSF_BTN/MOG"/>
</dbReference>
<dbReference type="GO" id="GO:0001817">
    <property type="term" value="P:regulation of cytokine production"/>
    <property type="evidence" value="ECO:0007669"/>
    <property type="project" value="TreeGrafter"/>
</dbReference>
<evidence type="ECO:0000256" key="2">
    <source>
        <dbReference type="ARBA" id="ARBA00023136"/>
    </source>
</evidence>
<dbReference type="Proteomes" id="UP000324091">
    <property type="component" value="Chromosome 3"/>
</dbReference>
<evidence type="ECO:0000313" key="6">
    <source>
        <dbReference type="Proteomes" id="UP000324091"/>
    </source>
</evidence>
<dbReference type="GO" id="GO:0050852">
    <property type="term" value="P:T cell receptor signaling pathway"/>
    <property type="evidence" value="ECO:0007669"/>
    <property type="project" value="TreeGrafter"/>
</dbReference>
<protein>
    <submittedName>
        <fullName evidence="5">Uncharacterized protein</fullName>
    </submittedName>
</protein>
<keyword evidence="2" id="KW-0472">Membrane</keyword>
<keyword evidence="3" id="KW-0393">Immunoglobulin domain</keyword>
<dbReference type="InterPro" id="IPR013783">
    <property type="entry name" value="Ig-like_fold"/>
</dbReference>
<dbReference type="PANTHER" id="PTHR24100">
    <property type="entry name" value="BUTYROPHILIN"/>
    <property type="match status" value="1"/>
</dbReference>
<dbReference type="PANTHER" id="PTHR24100:SF151">
    <property type="entry name" value="ICOS LIGAND"/>
    <property type="match status" value="1"/>
</dbReference>
<dbReference type="EMBL" id="RHFK02000016">
    <property type="protein sequence ID" value="TWW63244.1"/>
    <property type="molecule type" value="Genomic_DNA"/>
</dbReference>
<sequence>MVQEVHTSATLKSRRDTAGQPVEVQTCRHAEQVWVYMIGPTKVQIKSHRSSTEDTVETRVGDGQQDTVETRVGDGQQDTVETRVGDGQQDTVETRVEDRQLWGQSGDNGGRPAPSPVVGTTVDVLLRVLQWGQRWTSCSESCSGDNGGRPAPSPVVGTTVDVLLRVLQWGQRWTSCSESCSGDNGGRPAPSPAVGTTVDVLLRVLQWGQRWTSCSESCSGDNVLTGAAQEQDAEQDEDLHLLLQTWNPAGRLYAFEGKDVALPCGLGAPLSLSQVTAVEWLRVDGPSPQSVHVLRLSEDLVKDHAQDYLGRTTILKNGSLKLVGVRQQDTGIYNPGFVDPPNDFQESCVVHSPGWCEAPSIIHYSHSSRKAAGKLRFTETGLFKLLVLLKFYIFGGPEVADTVQGPEVNFLLWRTAANQLFVLCKSSGWNPKPLLSILDWRRSRVPTMVEPEVSVQPDGLFSVSMRVNMEAVHGPGNKSVICQMEVPDQHLIIERMIPITDDYVPSDERPGWIPESIVGIVGVVELCVIIGAAIRYFAPDWRTNTYESLTGEQTSTEYGRTGQLTTDGASEDTCKASGLRVRALFTIKAQCTDCIAAEAAPIRLSFSCPILPVLVNSAAGRLGTSWSSWFDEANRTTSSPRSRDEILWVPNQGPSCPWLLLEILSIQIMNRTKGQSC</sequence>
<organism evidence="5 6">
    <name type="scientific">Takifugu flavidus</name>
    <name type="common">sansaifugu</name>
    <dbReference type="NCBI Taxonomy" id="433684"/>
    <lineage>
        <taxon>Eukaryota</taxon>
        <taxon>Metazoa</taxon>
        <taxon>Chordata</taxon>
        <taxon>Craniata</taxon>
        <taxon>Vertebrata</taxon>
        <taxon>Euteleostomi</taxon>
        <taxon>Actinopterygii</taxon>
        <taxon>Neopterygii</taxon>
        <taxon>Teleostei</taxon>
        <taxon>Neoteleostei</taxon>
        <taxon>Acanthomorphata</taxon>
        <taxon>Eupercaria</taxon>
        <taxon>Tetraodontiformes</taxon>
        <taxon>Tetradontoidea</taxon>
        <taxon>Tetraodontidae</taxon>
        <taxon>Takifugu</taxon>
    </lineage>
</organism>
<evidence type="ECO:0000313" key="5">
    <source>
        <dbReference type="EMBL" id="TWW63244.1"/>
    </source>
</evidence>
<dbReference type="GO" id="GO:0009897">
    <property type="term" value="C:external side of plasma membrane"/>
    <property type="evidence" value="ECO:0007669"/>
    <property type="project" value="TreeGrafter"/>
</dbReference>
<keyword evidence="6" id="KW-1185">Reference proteome</keyword>
<dbReference type="AlphaFoldDB" id="A0A5C6N6W4"/>
<feature type="compositionally biased region" description="Basic and acidic residues" evidence="4">
    <location>
        <begin position="50"/>
        <end position="60"/>
    </location>
</feature>
<feature type="region of interest" description="Disordered" evidence="4">
    <location>
        <begin position="46"/>
        <end position="75"/>
    </location>
</feature>
<name>A0A5C6N6W4_9TELE</name>
<evidence type="ECO:0000256" key="3">
    <source>
        <dbReference type="ARBA" id="ARBA00023319"/>
    </source>
</evidence>
<dbReference type="Gene3D" id="2.60.40.10">
    <property type="entry name" value="Immunoglobulins"/>
    <property type="match status" value="2"/>
</dbReference>
<comment type="caution">
    <text evidence="5">The sequence shown here is derived from an EMBL/GenBank/DDBJ whole genome shotgun (WGS) entry which is preliminary data.</text>
</comment>
<gene>
    <name evidence="5" type="ORF">D4764_03G0002520</name>
</gene>
<evidence type="ECO:0000256" key="4">
    <source>
        <dbReference type="SAM" id="MobiDB-lite"/>
    </source>
</evidence>